<dbReference type="EMBL" id="JASAXT010000001">
    <property type="protein sequence ID" value="MDP8147605.1"/>
    <property type="molecule type" value="Genomic_DNA"/>
</dbReference>
<keyword evidence="2" id="KW-1185">Reference proteome</keyword>
<name>A0AAW8C975_9PAST</name>
<comment type="caution">
    <text evidence="1">The sequence shown here is derived from an EMBL/GenBank/DDBJ whole genome shotgun (WGS) entry which is preliminary data.</text>
</comment>
<organism evidence="1 2">
    <name type="scientific">Phocoenobacter atlanticus subsp. atlanticus</name>
    <dbReference type="NCBI Taxonomy" id="3061285"/>
    <lineage>
        <taxon>Bacteria</taxon>
        <taxon>Pseudomonadati</taxon>
        <taxon>Pseudomonadota</taxon>
        <taxon>Gammaproteobacteria</taxon>
        <taxon>Pasteurellales</taxon>
        <taxon>Pasteurellaceae</taxon>
        <taxon>Phocoenobacter</taxon>
        <taxon>Phocoenobacter atlanticus</taxon>
    </lineage>
</organism>
<accession>A0AAW8C975</accession>
<evidence type="ECO:0000313" key="1">
    <source>
        <dbReference type="EMBL" id="MDP8147605.1"/>
    </source>
</evidence>
<proteinExistence type="predicted"/>
<sequence>MARRFSEKEFLKNVRLMLDLNSDHKYISDWVLEAYNLSIEWRDEVNDFAMDLIYLTEEGFEMTDGEIREKLNKLEK</sequence>
<evidence type="ECO:0000313" key="2">
    <source>
        <dbReference type="Proteomes" id="UP001226020"/>
    </source>
</evidence>
<dbReference type="Proteomes" id="UP001226020">
    <property type="component" value="Unassembled WGS sequence"/>
</dbReference>
<protein>
    <submittedName>
        <fullName evidence="1">Uncharacterized protein</fullName>
    </submittedName>
</protein>
<dbReference type="RefSeq" id="WP_306350625.1">
    <property type="nucleotide sequence ID" value="NZ_JASAWV010000001.1"/>
</dbReference>
<dbReference type="AlphaFoldDB" id="A0AAW8C975"/>
<gene>
    <name evidence="1" type="ORF">QJU57_00730</name>
</gene>
<reference evidence="1 2" key="1">
    <citation type="journal article" date="2023" name="Front. Microbiol.">
        <title>Phylogeography and host specificity of Pasteurellaceae pathogenic to sea-farmed fish in the north-east Atlantic.</title>
        <authorList>
            <person name="Gulla S."/>
            <person name="Colquhoun D.J."/>
            <person name="Olsen A.B."/>
            <person name="Spilsberg B."/>
            <person name="Lagesen K."/>
            <person name="Aakesson C.P."/>
            <person name="Strom S."/>
            <person name="Manji F."/>
            <person name="Birkbeck T.H."/>
            <person name="Nilsen H.K."/>
        </authorList>
    </citation>
    <scope>NUCLEOTIDE SEQUENCE [LARGE SCALE GENOMIC DNA]</scope>
    <source>
        <strain evidence="1 2">NVIB3131</strain>
    </source>
</reference>